<dbReference type="CDD" id="cd04470">
    <property type="entry name" value="S1_EF-P_repeat_1"/>
    <property type="match status" value="1"/>
</dbReference>
<comment type="caution">
    <text evidence="12">The sequence shown here is derived from an EMBL/GenBank/DDBJ whole genome shotgun (WGS) entry which is preliminary data.</text>
</comment>
<dbReference type="SMART" id="SM01185">
    <property type="entry name" value="EFP"/>
    <property type="match status" value="1"/>
</dbReference>
<dbReference type="Proteomes" id="UP000754644">
    <property type="component" value="Unassembled WGS sequence"/>
</dbReference>
<evidence type="ECO:0000313" key="12">
    <source>
        <dbReference type="EMBL" id="NQV64692.1"/>
    </source>
</evidence>
<dbReference type="EMBL" id="JABMOJ010000179">
    <property type="protein sequence ID" value="NQV64692.1"/>
    <property type="molecule type" value="Genomic_DNA"/>
</dbReference>
<dbReference type="InterPro" id="IPR008991">
    <property type="entry name" value="Translation_prot_SH3-like_sf"/>
</dbReference>
<dbReference type="GO" id="GO:0003746">
    <property type="term" value="F:translation elongation factor activity"/>
    <property type="evidence" value="ECO:0007669"/>
    <property type="project" value="UniProtKB-UniRule"/>
</dbReference>
<evidence type="ECO:0000256" key="7">
    <source>
        <dbReference type="HAMAP-Rule" id="MF_00141"/>
    </source>
</evidence>
<dbReference type="GO" id="GO:0043043">
    <property type="term" value="P:peptide biosynthetic process"/>
    <property type="evidence" value="ECO:0007669"/>
    <property type="project" value="InterPro"/>
</dbReference>
<comment type="subcellular location">
    <subcellularLocation>
        <location evidence="1 7">Cytoplasm</location>
    </subcellularLocation>
</comment>
<dbReference type="InterPro" id="IPR014722">
    <property type="entry name" value="Rib_uL2_dom2"/>
</dbReference>
<dbReference type="NCBIfam" id="NF001810">
    <property type="entry name" value="PRK00529.1"/>
    <property type="match status" value="1"/>
</dbReference>
<evidence type="ECO:0000256" key="6">
    <source>
        <dbReference type="ARBA" id="ARBA00022917"/>
    </source>
</evidence>
<evidence type="ECO:0000259" key="10">
    <source>
        <dbReference type="SMART" id="SM00841"/>
    </source>
</evidence>
<gene>
    <name evidence="7 12" type="primary">efp</name>
    <name evidence="12" type="ORF">HQ497_04935</name>
</gene>
<keyword evidence="6 7" id="KW-0648">Protein biosynthesis</keyword>
<comment type="function">
    <text evidence="7">Involved in peptide bond synthesis. Stimulates efficient translation and peptide-bond synthesis on native or reconstituted 70S ribosomes in vitro. Probably functions indirectly by altering the affinity of the ribosome for aminoacyl-tRNA, thus increasing their reactivity as acceptors for peptidyl transferase.</text>
</comment>
<dbReference type="PANTHER" id="PTHR30053">
    <property type="entry name" value="ELONGATION FACTOR P"/>
    <property type="match status" value="1"/>
</dbReference>
<dbReference type="InterPro" id="IPR020599">
    <property type="entry name" value="Transl_elong_fac_P/YeiP"/>
</dbReference>
<proteinExistence type="inferred from homology"/>
<evidence type="ECO:0000259" key="11">
    <source>
        <dbReference type="SMART" id="SM01185"/>
    </source>
</evidence>
<accession>A0A972VX47</accession>
<dbReference type="GO" id="GO:0005829">
    <property type="term" value="C:cytosol"/>
    <property type="evidence" value="ECO:0007669"/>
    <property type="project" value="UniProtKB-ARBA"/>
</dbReference>
<dbReference type="Gene3D" id="2.40.50.140">
    <property type="entry name" value="Nucleic acid-binding proteins"/>
    <property type="match status" value="2"/>
</dbReference>
<protein>
    <recommendedName>
        <fullName evidence="7 8">Elongation factor P</fullName>
        <shortName evidence="7">EF-P</shortName>
    </recommendedName>
</protein>
<dbReference type="FunFam" id="2.40.50.140:FF:000009">
    <property type="entry name" value="Elongation factor P"/>
    <property type="match status" value="1"/>
</dbReference>
<dbReference type="InterPro" id="IPR012340">
    <property type="entry name" value="NA-bd_OB-fold"/>
</dbReference>
<feature type="domain" description="Translation elongation factor P/YeiP central" evidence="11">
    <location>
        <begin position="67"/>
        <end position="122"/>
    </location>
</feature>
<evidence type="ECO:0000313" key="13">
    <source>
        <dbReference type="Proteomes" id="UP000754644"/>
    </source>
</evidence>
<dbReference type="HAMAP" id="MF_00141">
    <property type="entry name" value="EF_P"/>
    <property type="match status" value="1"/>
</dbReference>
<name>A0A972VX47_9GAMM</name>
<dbReference type="InterPro" id="IPR013185">
    <property type="entry name" value="Transl_elong_KOW-like"/>
</dbReference>
<reference evidence="12" key="1">
    <citation type="submission" date="2020-05" db="EMBL/GenBank/DDBJ databases">
        <title>Sulfur intermediates as new biogeochemical hubs in an aquatic model microbial ecosystem.</title>
        <authorList>
            <person name="Vigneron A."/>
        </authorList>
    </citation>
    <scope>NUCLEOTIDE SEQUENCE</scope>
    <source>
        <strain evidence="12">Bin.250</strain>
    </source>
</reference>
<dbReference type="Pfam" id="PF09285">
    <property type="entry name" value="Elong-fact-P_C"/>
    <property type="match status" value="1"/>
</dbReference>
<dbReference type="PIRSF" id="PIRSF005901">
    <property type="entry name" value="EF-P"/>
    <property type="match status" value="1"/>
</dbReference>
<dbReference type="SUPFAM" id="SSF50249">
    <property type="entry name" value="Nucleic acid-binding proteins"/>
    <property type="match status" value="2"/>
</dbReference>
<dbReference type="SUPFAM" id="SSF50104">
    <property type="entry name" value="Translation proteins SH3-like domain"/>
    <property type="match status" value="1"/>
</dbReference>
<dbReference type="PANTHER" id="PTHR30053:SF12">
    <property type="entry name" value="ELONGATION FACTOR P (EF-P) FAMILY PROTEIN"/>
    <property type="match status" value="1"/>
</dbReference>
<evidence type="ECO:0000256" key="4">
    <source>
        <dbReference type="ARBA" id="ARBA00022490"/>
    </source>
</evidence>
<evidence type="ECO:0000256" key="3">
    <source>
        <dbReference type="ARBA" id="ARBA00009479"/>
    </source>
</evidence>
<feature type="domain" description="Elongation factor P C-terminal" evidence="10">
    <location>
        <begin position="130"/>
        <end position="185"/>
    </location>
</feature>
<dbReference type="InterPro" id="IPR015365">
    <property type="entry name" value="Elong-fact-P_C"/>
</dbReference>
<dbReference type="CDD" id="cd05794">
    <property type="entry name" value="S1_EF-P_repeat_2"/>
    <property type="match status" value="1"/>
</dbReference>
<evidence type="ECO:0000256" key="1">
    <source>
        <dbReference type="ARBA" id="ARBA00004496"/>
    </source>
</evidence>
<dbReference type="AlphaFoldDB" id="A0A972VX47"/>
<keyword evidence="4 7" id="KW-0963">Cytoplasm</keyword>
<evidence type="ECO:0000256" key="5">
    <source>
        <dbReference type="ARBA" id="ARBA00022768"/>
    </source>
</evidence>
<dbReference type="FunFam" id="2.30.30.30:FF:000003">
    <property type="entry name" value="Elongation factor P"/>
    <property type="match status" value="1"/>
</dbReference>
<dbReference type="Pfam" id="PF01132">
    <property type="entry name" value="EFP"/>
    <property type="match status" value="1"/>
</dbReference>
<dbReference type="FunFam" id="2.40.50.140:FF:000004">
    <property type="entry name" value="Elongation factor P"/>
    <property type="match status" value="1"/>
</dbReference>
<comment type="similarity">
    <text evidence="3 7 9">Belongs to the elongation factor P family.</text>
</comment>
<sequence length="188" mass="21211">MKTGQELRAGHVINIDGQPWLIQKAEISRSGRNTAVVKTKLKNLLNGSLTETPYKADDKFEDISLDRKEVTYSYFADPVYVFVDTEYEQYELAADDLGDLLHYIEDGMEDVCEAVFFDGRMISITPPNTVTREIVYSEPSVRGDTSGKVMKRARLSNGHEIQVSDFVNTGDKVVIDTRTGEYKSRAKD</sequence>
<dbReference type="InterPro" id="IPR011768">
    <property type="entry name" value="Transl_elongation_fac_P"/>
</dbReference>
<organism evidence="12 13">
    <name type="scientific">SAR86 cluster bacterium</name>
    <dbReference type="NCBI Taxonomy" id="2030880"/>
    <lineage>
        <taxon>Bacteria</taxon>
        <taxon>Pseudomonadati</taxon>
        <taxon>Pseudomonadota</taxon>
        <taxon>Gammaproteobacteria</taxon>
        <taxon>SAR86 cluster</taxon>
    </lineage>
</organism>
<dbReference type="Pfam" id="PF08207">
    <property type="entry name" value="EFP_N"/>
    <property type="match status" value="1"/>
</dbReference>
<dbReference type="SMART" id="SM00841">
    <property type="entry name" value="Elong-fact-P_C"/>
    <property type="match status" value="1"/>
</dbReference>
<evidence type="ECO:0000256" key="9">
    <source>
        <dbReference type="RuleBase" id="RU004389"/>
    </source>
</evidence>
<evidence type="ECO:0000256" key="8">
    <source>
        <dbReference type="NCBIfam" id="TIGR00038"/>
    </source>
</evidence>
<dbReference type="Gene3D" id="2.30.30.30">
    <property type="match status" value="1"/>
</dbReference>
<dbReference type="NCBIfam" id="TIGR00038">
    <property type="entry name" value="efp"/>
    <property type="match status" value="1"/>
</dbReference>
<comment type="pathway">
    <text evidence="2 7">Protein biosynthesis; polypeptide chain elongation.</text>
</comment>
<evidence type="ECO:0000256" key="2">
    <source>
        <dbReference type="ARBA" id="ARBA00004815"/>
    </source>
</evidence>
<keyword evidence="5 7" id="KW-0251">Elongation factor</keyword>
<dbReference type="InterPro" id="IPR001059">
    <property type="entry name" value="Transl_elong_P/YeiP_cen"/>
</dbReference>
<comment type="caution">
    <text evidence="7">Lacks conserved residue(s) required for the propagation of feature annotation.</text>
</comment>